<name>A0A6J6LKI4_9ZZZZ</name>
<dbReference type="InterPro" id="IPR015806">
    <property type="entry name" value="Pyrv_Knase_insert_dom_sf"/>
</dbReference>
<dbReference type="InterPro" id="IPR011037">
    <property type="entry name" value="Pyrv_Knase-like_insert_dom_sf"/>
</dbReference>
<organism evidence="14">
    <name type="scientific">freshwater metagenome</name>
    <dbReference type="NCBI Taxonomy" id="449393"/>
    <lineage>
        <taxon>unclassified sequences</taxon>
        <taxon>metagenomes</taxon>
        <taxon>ecological metagenomes</taxon>
    </lineage>
</organism>
<evidence type="ECO:0000256" key="11">
    <source>
        <dbReference type="ARBA" id="ARBA00023317"/>
    </source>
</evidence>
<dbReference type="Gene3D" id="3.40.1380.20">
    <property type="entry name" value="Pyruvate kinase, C-terminal domain"/>
    <property type="match status" value="1"/>
</dbReference>
<feature type="domain" description="Pyruvate kinase C-terminal" evidence="13">
    <location>
        <begin position="349"/>
        <end position="451"/>
    </location>
</feature>
<dbReference type="Gene3D" id="3.20.20.60">
    <property type="entry name" value="Phosphoenolpyruvate-binding domains"/>
    <property type="match status" value="1"/>
</dbReference>
<proteinExistence type="inferred from homology"/>
<keyword evidence="6" id="KW-0547">Nucleotide-binding</keyword>
<evidence type="ECO:0000259" key="12">
    <source>
        <dbReference type="Pfam" id="PF00224"/>
    </source>
</evidence>
<dbReference type="InterPro" id="IPR015813">
    <property type="entry name" value="Pyrv/PenolPyrv_kinase-like_dom"/>
</dbReference>
<evidence type="ECO:0000256" key="5">
    <source>
        <dbReference type="ARBA" id="ARBA00022723"/>
    </source>
</evidence>
<evidence type="ECO:0000313" key="14">
    <source>
        <dbReference type="EMBL" id="CAB4661179.1"/>
    </source>
</evidence>
<dbReference type="Gene3D" id="2.40.33.10">
    <property type="entry name" value="PK beta-barrel domain-like"/>
    <property type="match status" value="1"/>
</dbReference>
<evidence type="ECO:0000256" key="7">
    <source>
        <dbReference type="ARBA" id="ARBA00022777"/>
    </source>
</evidence>
<comment type="similarity">
    <text evidence="2">Belongs to the pyruvate kinase family.</text>
</comment>
<dbReference type="EMBL" id="CAEZWU010000026">
    <property type="protein sequence ID" value="CAB4661179.1"/>
    <property type="molecule type" value="Genomic_DNA"/>
</dbReference>
<dbReference type="SUPFAM" id="SSF50800">
    <property type="entry name" value="PK beta-barrel domain-like"/>
    <property type="match status" value="1"/>
</dbReference>
<accession>A0A6J6LKI4</accession>
<evidence type="ECO:0000259" key="13">
    <source>
        <dbReference type="Pfam" id="PF02887"/>
    </source>
</evidence>
<dbReference type="NCBIfam" id="TIGR01064">
    <property type="entry name" value="pyruv_kin"/>
    <property type="match status" value="1"/>
</dbReference>
<dbReference type="InterPro" id="IPR015793">
    <property type="entry name" value="Pyrv_Knase_brl"/>
</dbReference>
<protein>
    <recommendedName>
        <fullName evidence="3">pyruvate kinase</fullName>
        <ecNumber evidence="3">2.7.1.40</ecNumber>
    </recommendedName>
</protein>
<dbReference type="InterPro" id="IPR036918">
    <property type="entry name" value="Pyrv_Knase_C_sf"/>
</dbReference>
<evidence type="ECO:0000256" key="8">
    <source>
        <dbReference type="ARBA" id="ARBA00022840"/>
    </source>
</evidence>
<keyword evidence="5" id="KW-0479">Metal-binding</keyword>
<dbReference type="UniPathway" id="UPA00109">
    <property type="reaction ID" value="UER00188"/>
</dbReference>
<evidence type="ECO:0000256" key="6">
    <source>
        <dbReference type="ARBA" id="ARBA00022741"/>
    </source>
</evidence>
<sequence length="477" mass="51628">MTTRTRIVATIGPQNANADSLKELLEAGMNIARLNGSHNTLKWHEETIKQIQETSANTPILLDIPGRKIRTVLTDKPLIFKRDGLIILTTDVKRTGSNMIAVSFDKLHEFLNPGQVVFADDGTLRFEVEKVSGPEITLRASMDGQLGSRKGINVPGVDLGPVLVSEKDRTMINFAKENKLDFIGLSFVESAKHVQLIRDVIGPSDYPKIISKIENQIGYVNMQEIIEASDAIMIDRGDLSVETDLETVALRQKMIIQTAQKLSKPVIVATEMLNSMIVNSFPSKAEVSDVTNAVIDGCAATMLSGETAVGSFPVESVRAMRKIIENAELFVSSGLIAGLKPPDVKKPEDATAKAIALICESAAIDKVVAVTRSGFAARALSSLAIKCPIIAVSDVLANSKSFNIYAGVTGVVFPGEFSTTSVSHVSAVLKYLWQQNLITDDEQILVTALAYPTSGKRMNLIETHLVGDLARSLAWKA</sequence>
<dbReference type="Pfam" id="PF00224">
    <property type="entry name" value="PK"/>
    <property type="match status" value="1"/>
</dbReference>
<dbReference type="GO" id="GO:0000287">
    <property type="term" value="F:magnesium ion binding"/>
    <property type="evidence" value="ECO:0007669"/>
    <property type="project" value="InterPro"/>
</dbReference>
<dbReference type="PRINTS" id="PR01050">
    <property type="entry name" value="PYRUVTKNASE"/>
</dbReference>
<evidence type="ECO:0000256" key="3">
    <source>
        <dbReference type="ARBA" id="ARBA00012142"/>
    </source>
</evidence>
<keyword evidence="11" id="KW-0670">Pyruvate</keyword>
<dbReference type="SUPFAM" id="SSF52935">
    <property type="entry name" value="PK C-terminal domain-like"/>
    <property type="match status" value="1"/>
</dbReference>
<gene>
    <name evidence="14" type="ORF">UFOPK2292_00275</name>
</gene>
<dbReference type="GO" id="GO:0004743">
    <property type="term" value="F:pyruvate kinase activity"/>
    <property type="evidence" value="ECO:0007669"/>
    <property type="project" value="UniProtKB-EC"/>
</dbReference>
<evidence type="ECO:0000256" key="10">
    <source>
        <dbReference type="ARBA" id="ARBA00023152"/>
    </source>
</evidence>
<dbReference type="GO" id="GO:0030955">
    <property type="term" value="F:potassium ion binding"/>
    <property type="evidence" value="ECO:0007669"/>
    <property type="project" value="InterPro"/>
</dbReference>
<dbReference type="GO" id="GO:0005524">
    <property type="term" value="F:ATP binding"/>
    <property type="evidence" value="ECO:0007669"/>
    <property type="project" value="UniProtKB-KW"/>
</dbReference>
<dbReference type="GO" id="GO:0016301">
    <property type="term" value="F:kinase activity"/>
    <property type="evidence" value="ECO:0007669"/>
    <property type="project" value="UniProtKB-KW"/>
</dbReference>
<dbReference type="EC" id="2.7.1.40" evidence="3"/>
<dbReference type="Pfam" id="PF02887">
    <property type="entry name" value="PK_C"/>
    <property type="match status" value="1"/>
</dbReference>
<dbReference type="PANTHER" id="PTHR11817">
    <property type="entry name" value="PYRUVATE KINASE"/>
    <property type="match status" value="1"/>
</dbReference>
<evidence type="ECO:0000256" key="1">
    <source>
        <dbReference type="ARBA" id="ARBA00004997"/>
    </source>
</evidence>
<evidence type="ECO:0000256" key="9">
    <source>
        <dbReference type="ARBA" id="ARBA00022842"/>
    </source>
</evidence>
<dbReference type="InterPro" id="IPR015795">
    <property type="entry name" value="Pyrv_Knase_C"/>
</dbReference>
<dbReference type="AlphaFoldDB" id="A0A6J6LKI4"/>
<dbReference type="SUPFAM" id="SSF51621">
    <property type="entry name" value="Phosphoenolpyruvate/pyruvate domain"/>
    <property type="match status" value="1"/>
</dbReference>
<keyword evidence="10" id="KW-0324">Glycolysis</keyword>
<dbReference type="InterPro" id="IPR001697">
    <property type="entry name" value="Pyr_Knase"/>
</dbReference>
<dbReference type="InterPro" id="IPR040442">
    <property type="entry name" value="Pyrv_kinase-like_dom_sf"/>
</dbReference>
<feature type="domain" description="Pyruvate kinase barrel" evidence="12">
    <location>
        <begin position="3"/>
        <end position="317"/>
    </location>
</feature>
<comment type="pathway">
    <text evidence="1">Carbohydrate degradation; glycolysis; pyruvate from D-glyceraldehyde 3-phosphate: step 5/5.</text>
</comment>
<reference evidence="14" key="1">
    <citation type="submission" date="2020-05" db="EMBL/GenBank/DDBJ databases">
        <authorList>
            <person name="Chiriac C."/>
            <person name="Salcher M."/>
            <person name="Ghai R."/>
            <person name="Kavagutti S V."/>
        </authorList>
    </citation>
    <scope>NUCLEOTIDE SEQUENCE</scope>
</reference>
<keyword evidence="7" id="KW-0418">Kinase</keyword>
<keyword evidence="4" id="KW-0808">Transferase</keyword>
<keyword evidence="8" id="KW-0067">ATP-binding</keyword>
<keyword evidence="9" id="KW-0460">Magnesium</keyword>
<evidence type="ECO:0000256" key="2">
    <source>
        <dbReference type="ARBA" id="ARBA00008663"/>
    </source>
</evidence>
<evidence type="ECO:0000256" key="4">
    <source>
        <dbReference type="ARBA" id="ARBA00022679"/>
    </source>
</evidence>